<evidence type="ECO:0000256" key="1">
    <source>
        <dbReference type="SAM" id="MobiDB-lite"/>
    </source>
</evidence>
<dbReference type="STRING" id="329885.A0A4U0V2S1"/>
<feature type="compositionally biased region" description="Basic and acidic residues" evidence="1">
    <location>
        <begin position="298"/>
        <end position="311"/>
    </location>
</feature>
<evidence type="ECO:0000313" key="4">
    <source>
        <dbReference type="Proteomes" id="UP000310066"/>
    </source>
</evidence>
<dbReference type="OrthoDB" id="9988102at2759"/>
<gene>
    <name evidence="3" type="ORF">B0A54_07043</name>
</gene>
<feature type="compositionally biased region" description="Basic and acidic residues" evidence="1">
    <location>
        <begin position="232"/>
        <end position="257"/>
    </location>
</feature>
<feature type="compositionally biased region" description="Basic and acidic residues" evidence="1">
    <location>
        <begin position="376"/>
        <end position="392"/>
    </location>
</feature>
<protein>
    <recommendedName>
        <fullName evidence="2">Phosphogluconate dehydrogenase NAD-binding putative C-terminal domain-containing protein</fullName>
    </recommendedName>
</protein>
<dbReference type="AlphaFoldDB" id="A0A4U0V2S1"/>
<feature type="compositionally biased region" description="Polar residues" evidence="1">
    <location>
        <begin position="442"/>
        <end position="452"/>
    </location>
</feature>
<feature type="compositionally biased region" description="Basic and acidic residues" evidence="1">
    <location>
        <begin position="178"/>
        <end position="189"/>
    </location>
</feature>
<feature type="compositionally biased region" description="Polar residues" evidence="1">
    <location>
        <begin position="598"/>
        <end position="613"/>
    </location>
</feature>
<dbReference type="Gene3D" id="1.10.1040.10">
    <property type="entry name" value="N-(1-d-carboxylethyl)-l-norvaline Dehydrogenase, domain 2"/>
    <property type="match status" value="1"/>
</dbReference>
<dbReference type="SUPFAM" id="SSF48179">
    <property type="entry name" value="6-phosphogluconate dehydrogenase C-terminal domain-like"/>
    <property type="match status" value="1"/>
</dbReference>
<evidence type="ECO:0000259" key="2">
    <source>
        <dbReference type="Pfam" id="PF09130"/>
    </source>
</evidence>
<feature type="region of interest" description="Disordered" evidence="1">
    <location>
        <begin position="1081"/>
        <end position="1111"/>
    </location>
</feature>
<feature type="compositionally biased region" description="Basic and acidic residues" evidence="1">
    <location>
        <begin position="432"/>
        <end position="441"/>
    </location>
</feature>
<feature type="region of interest" description="Disordered" evidence="1">
    <location>
        <begin position="1"/>
        <end position="33"/>
    </location>
</feature>
<reference evidence="3 4" key="1">
    <citation type="submission" date="2017-03" db="EMBL/GenBank/DDBJ databases">
        <title>Genomes of endolithic fungi from Antarctica.</title>
        <authorList>
            <person name="Coleine C."/>
            <person name="Masonjones S."/>
            <person name="Stajich J.E."/>
        </authorList>
    </citation>
    <scope>NUCLEOTIDE SEQUENCE [LARGE SCALE GENOMIC DNA]</scope>
    <source>
        <strain evidence="3 4">CCFEE 5311</strain>
    </source>
</reference>
<feature type="compositionally biased region" description="Low complexity" evidence="1">
    <location>
        <begin position="213"/>
        <end position="222"/>
    </location>
</feature>
<sequence>MNMDGPHVSRFNSQSTGNATLVGSDNGLGSPTSPYHFHDPSLVPASAVPYPGQWFYLNQVPPKLLRELQRQCDPSSPVKDSLRYPLAKSAAKIKAWARPGKLGIDIKLRQKINAEHDEVTQIRLEPELDVSEHVRPAAEELPGSLNEICELADESEPQELSTEPPKRPRSAALSDAETLPRYEPPRDGLPEATQDNSEPTDLLPRQQSRGRRNSSSGFSFVSTPPRGLSLSRADKDRDQLAHAANDGRDEKAQEERSVTIATAEEGAPREQTDLERVNSQLQQEREIRTRYESLLQDVREELSKQRHERQQSAEPSAKPFLTGLKVAKTARYETETDVEPPSPSEAQERYIRARKVPIKPKRKQSDHARKASNTKTQRDAPEAERQGQKAESYRFQPKLLSADSSGVAEESPSPQVVARSTGLQTPSVRFCEPVEQHERSRSLNNAEVPSSRPIQRQRLPLITTTFRPASKEPSPLEQNVVYGSADPWISHRPPHKPQGSMTGLVGAVLASFSGGAIGALEWIRRNYGPEPDLVPGKVRVRWMCSCGKQLYDDYTEKRPGAAREFEAYLNRPRSHPGGSPTTPPSAHSSHARSPNSSFGLPTSSHTSMSSNGFSRGIPGHNGDMKPQRALTALPPYMPFNFPPEPPWLLTCANEDRRTPKLAHLDMDTHKIRSDKDLAMSLREHYFTVNKKWWRTLRLRGLSTIDFVQFEVHQNRFADIRKCPDVPMAGHSEYDFEPGDLLPPVGSNYLLHLFKHPEDYDGERITYLRAPKKTGRLQLGVGWGINLVEGFEASKVWLMISAFFATGSLVFAIAWAWKKQDVQGAFGVAAQATRDRAKKNSVGLVDSDIDLCNAADYILSIVPPRDALATAQRIVEASSHSNFQKRSNPLCYIDLNAISPRSARQISELFSKASPDVHLIDGGIIGGPPSQKADGTWSRPSVPVSGPHQLSEAQPGGKQLAELLNVKHVNGSIGAATGLKMCFASLSKGFTALAIESFTTAHNLGVTDQLRAHLEGFNPMAAKMAEWGLVSMPPKAYRWIHEMDEIAETFETDGGFERDESIFRPIARVYDLVANGTELGKEVTEDRKRGKTADDVAQLMGAGTKRRKEKAE</sequence>
<dbReference type="InterPro" id="IPR008927">
    <property type="entry name" value="6-PGluconate_DH-like_C_sf"/>
</dbReference>
<feature type="region of interest" description="Disordered" evidence="1">
    <location>
        <begin position="153"/>
        <end position="284"/>
    </location>
</feature>
<feature type="compositionally biased region" description="Polar residues" evidence="1">
    <location>
        <begin position="10"/>
        <end position="33"/>
    </location>
</feature>
<comment type="caution">
    <text evidence="3">The sequence shown here is derived from an EMBL/GenBank/DDBJ whole genome shotgun (WGS) entry which is preliminary data.</text>
</comment>
<name>A0A4U0V2S1_9PEZI</name>
<dbReference type="InterPro" id="IPR015814">
    <property type="entry name" value="Pgluconate_DH_NAD-bd_C"/>
</dbReference>
<accession>A0A4U0V2S1</accession>
<organism evidence="3 4">
    <name type="scientific">Friedmanniomyces endolithicus</name>
    <dbReference type="NCBI Taxonomy" id="329885"/>
    <lineage>
        <taxon>Eukaryota</taxon>
        <taxon>Fungi</taxon>
        <taxon>Dikarya</taxon>
        <taxon>Ascomycota</taxon>
        <taxon>Pezizomycotina</taxon>
        <taxon>Dothideomycetes</taxon>
        <taxon>Dothideomycetidae</taxon>
        <taxon>Mycosphaerellales</taxon>
        <taxon>Teratosphaeriaceae</taxon>
        <taxon>Friedmanniomyces</taxon>
    </lineage>
</organism>
<dbReference type="InterPro" id="IPR013328">
    <property type="entry name" value="6PGD_dom2"/>
</dbReference>
<feature type="domain" description="Phosphogluconate dehydrogenase NAD-binding putative C-terminal" evidence="2">
    <location>
        <begin position="1000"/>
        <end position="1071"/>
    </location>
</feature>
<dbReference type="EMBL" id="NAJP01000021">
    <property type="protein sequence ID" value="TKA42827.1"/>
    <property type="molecule type" value="Genomic_DNA"/>
</dbReference>
<dbReference type="Pfam" id="PF09130">
    <property type="entry name" value="DUF1932"/>
    <property type="match status" value="1"/>
</dbReference>
<proteinExistence type="predicted"/>
<evidence type="ECO:0000313" key="3">
    <source>
        <dbReference type="EMBL" id="TKA42827.1"/>
    </source>
</evidence>
<feature type="compositionally biased region" description="Low complexity" evidence="1">
    <location>
        <begin position="575"/>
        <end position="597"/>
    </location>
</feature>
<feature type="region of interest" description="Disordered" evidence="1">
    <location>
        <begin position="298"/>
        <end position="452"/>
    </location>
</feature>
<feature type="compositionally biased region" description="Basic residues" evidence="1">
    <location>
        <begin position="352"/>
        <end position="362"/>
    </location>
</feature>
<feature type="compositionally biased region" description="Basic and acidic residues" evidence="1">
    <location>
        <begin position="1081"/>
        <end position="1093"/>
    </location>
</feature>
<feature type="region of interest" description="Disordered" evidence="1">
    <location>
        <begin position="929"/>
        <end position="954"/>
    </location>
</feature>
<dbReference type="Gene3D" id="3.40.50.720">
    <property type="entry name" value="NAD(P)-binding Rossmann-like Domain"/>
    <property type="match status" value="1"/>
</dbReference>
<feature type="compositionally biased region" description="Basic and acidic residues" evidence="1">
    <location>
        <begin position="266"/>
        <end position="276"/>
    </location>
</feature>
<dbReference type="Proteomes" id="UP000310066">
    <property type="component" value="Unassembled WGS sequence"/>
</dbReference>
<feature type="region of interest" description="Disordered" evidence="1">
    <location>
        <begin position="570"/>
        <end position="627"/>
    </location>
</feature>
<dbReference type="SUPFAM" id="SSF51735">
    <property type="entry name" value="NAD(P)-binding Rossmann-fold domains"/>
    <property type="match status" value="1"/>
</dbReference>
<dbReference type="InterPro" id="IPR036291">
    <property type="entry name" value="NAD(P)-bd_dom_sf"/>
</dbReference>